<reference evidence="4 5" key="1">
    <citation type="submission" date="2020-03" db="EMBL/GenBank/DDBJ databases">
        <authorList>
            <consortium name="Genoscope - CEA"/>
            <person name="William W."/>
        </authorList>
    </citation>
    <scope>NUCLEOTIDE SEQUENCE [LARGE SCALE GENOMIC DNA]</scope>
    <source>
        <strain evidence="5">DSM 16959</strain>
    </source>
</reference>
<proteinExistence type="predicted"/>
<feature type="transmembrane region" description="Helical" evidence="2">
    <location>
        <begin position="106"/>
        <end position="124"/>
    </location>
</feature>
<evidence type="ECO:0000313" key="4">
    <source>
        <dbReference type="EMBL" id="CAB1371037.1"/>
    </source>
</evidence>
<evidence type="ECO:0000256" key="2">
    <source>
        <dbReference type="SAM" id="Phobius"/>
    </source>
</evidence>
<keyword evidence="2" id="KW-1133">Transmembrane helix</keyword>
<name>A0A6S6Y633_9PROT</name>
<evidence type="ECO:0000256" key="1">
    <source>
        <dbReference type="SAM" id="MobiDB-lite"/>
    </source>
</evidence>
<dbReference type="PANTHER" id="PTHR41542:SF1">
    <property type="entry name" value="BLL5807 PROTEIN"/>
    <property type="match status" value="1"/>
</dbReference>
<organism evidence="4 5">
    <name type="scientific">Denitratisoma oestradiolicum</name>
    <dbReference type="NCBI Taxonomy" id="311182"/>
    <lineage>
        <taxon>Bacteria</taxon>
        <taxon>Pseudomonadati</taxon>
        <taxon>Pseudomonadota</taxon>
        <taxon>Betaproteobacteria</taxon>
        <taxon>Nitrosomonadales</taxon>
        <taxon>Sterolibacteriaceae</taxon>
        <taxon>Denitratisoma</taxon>
    </lineage>
</organism>
<dbReference type="Proteomes" id="UP000515733">
    <property type="component" value="Chromosome"/>
</dbReference>
<protein>
    <submittedName>
        <fullName evidence="4">Preprotein translocase subunit Tim44</fullName>
    </submittedName>
</protein>
<dbReference type="SMART" id="SM00978">
    <property type="entry name" value="Tim44"/>
    <property type="match status" value="1"/>
</dbReference>
<dbReference type="EMBL" id="LR778301">
    <property type="protein sequence ID" value="CAB1371037.1"/>
    <property type="molecule type" value="Genomic_DNA"/>
</dbReference>
<keyword evidence="5" id="KW-1185">Reference proteome</keyword>
<dbReference type="AlphaFoldDB" id="A0A6S6Y633"/>
<feature type="transmembrane region" description="Helical" evidence="2">
    <location>
        <begin position="77"/>
        <end position="94"/>
    </location>
</feature>
<gene>
    <name evidence="4" type="ORF">DENOEST_3883</name>
</gene>
<dbReference type="KEGG" id="doe:DENOEST_3883"/>
<dbReference type="InterPro" id="IPR007379">
    <property type="entry name" value="Tim44-like_dom"/>
</dbReference>
<dbReference type="OrthoDB" id="5297955at2"/>
<dbReference type="RefSeq" id="WP_145772028.1">
    <property type="nucleotide sequence ID" value="NZ_LR778301.1"/>
</dbReference>
<dbReference type="PANTHER" id="PTHR41542">
    <property type="entry name" value="BLL5807 PROTEIN"/>
    <property type="match status" value="1"/>
</dbReference>
<dbReference type="Pfam" id="PF04280">
    <property type="entry name" value="Tim44"/>
    <property type="match status" value="1"/>
</dbReference>
<feature type="region of interest" description="Disordered" evidence="1">
    <location>
        <begin position="48"/>
        <end position="72"/>
    </location>
</feature>
<evidence type="ECO:0000313" key="5">
    <source>
        <dbReference type="Proteomes" id="UP000515733"/>
    </source>
</evidence>
<feature type="domain" description="Tim44-like" evidence="3">
    <location>
        <begin position="155"/>
        <end position="286"/>
    </location>
</feature>
<feature type="compositionally biased region" description="Low complexity" evidence="1">
    <location>
        <begin position="48"/>
        <end position="71"/>
    </location>
</feature>
<accession>A0A6S6Y633</accession>
<keyword evidence="2" id="KW-0812">Transmembrane</keyword>
<keyword evidence="2" id="KW-0472">Membrane</keyword>
<sequence length="288" mass="30543">MKRLFIALFATVVGLGLLVQDAEARRLGGSRSFGMSRDSSVMKRDAIPAKPAAPTQSAAPAAGAKPTAPQPSGMSRWMGPLAGLAAGIGLAALFSHFGMGEGMANFAMMALLAMVAFFVIRLLFRRSQPQAVPQYAGAGAAPEPVRFEPLAVAGGAAPAAEITGIPADFDVEGFLRQAKLNFIRLQAANDTGNMEDIKAFTQPEVYAEIEMQYRERSAAPQQTDVVQLEAGLLDVASEEKRHIASVRFHGLIRETANAAPEAFEEVWHLVKPADGSGGWRVAGIQQLA</sequence>
<dbReference type="SUPFAM" id="SSF54427">
    <property type="entry name" value="NTF2-like"/>
    <property type="match status" value="1"/>
</dbReference>
<dbReference type="InterPro" id="IPR032710">
    <property type="entry name" value="NTF2-like_dom_sf"/>
</dbReference>
<evidence type="ECO:0000259" key="3">
    <source>
        <dbReference type="SMART" id="SM00978"/>
    </source>
</evidence>